<evidence type="ECO:0000256" key="1">
    <source>
        <dbReference type="ARBA" id="ARBA00022723"/>
    </source>
</evidence>
<dbReference type="Gene3D" id="1.20.120.910">
    <property type="entry name" value="DksA, coiled-coil domain"/>
    <property type="match status" value="1"/>
</dbReference>
<dbReference type="InterPro" id="IPR020458">
    <property type="entry name" value="Znf_DskA_TraR_CS"/>
</dbReference>
<keyword evidence="1" id="KW-0479">Metal-binding</keyword>
<feature type="domain" description="Zinc finger DksA/TraR C4-type" evidence="6">
    <location>
        <begin position="84"/>
        <end position="118"/>
    </location>
</feature>
<dbReference type="AlphaFoldDB" id="A0A0G0IHH4"/>
<name>A0A0G0IHH4_9BACT</name>
<dbReference type="Proteomes" id="UP000034231">
    <property type="component" value="Unassembled WGS sequence"/>
</dbReference>
<feature type="region of interest" description="Disordered" evidence="5">
    <location>
        <begin position="27"/>
        <end position="48"/>
    </location>
</feature>
<dbReference type="EMBL" id="LBTX01000005">
    <property type="protein sequence ID" value="KKQ50465.1"/>
    <property type="molecule type" value="Genomic_DNA"/>
</dbReference>
<keyword evidence="2" id="KW-0863">Zinc-finger</keyword>
<reference evidence="7 8" key="1">
    <citation type="journal article" date="2015" name="Nature">
        <title>rRNA introns, odd ribosomes, and small enigmatic genomes across a large radiation of phyla.</title>
        <authorList>
            <person name="Brown C.T."/>
            <person name="Hug L.A."/>
            <person name="Thomas B.C."/>
            <person name="Sharon I."/>
            <person name="Castelle C.J."/>
            <person name="Singh A."/>
            <person name="Wilkins M.J."/>
            <person name="Williams K.H."/>
            <person name="Banfield J.F."/>
        </authorList>
    </citation>
    <scope>NUCLEOTIDE SEQUENCE [LARGE SCALE GENOMIC DNA]</scope>
</reference>
<dbReference type="SUPFAM" id="SSF57716">
    <property type="entry name" value="Glucocorticoid receptor-like (DNA-binding domain)"/>
    <property type="match status" value="1"/>
</dbReference>
<evidence type="ECO:0000313" key="8">
    <source>
        <dbReference type="Proteomes" id="UP000034231"/>
    </source>
</evidence>
<gene>
    <name evidence="7" type="ORF">US68_C0005G0032</name>
</gene>
<evidence type="ECO:0000256" key="5">
    <source>
        <dbReference type="SAM" id="MobiDB-lite"/>
    </source>
</evidence>
<feature type="zinc finger region" description="dksA C4-type" evidence="4">
    <location>
        <begin position="89"/>
        <end position="113"/>
    </location>
</feature>
<accession>A0A0G0IHH4</accession>
<dbReference type="Pfam" id="PF01258">
    <property type="entry name" value="zf-dskA_traR"/>
    <property type="match status" value="1"/>
</dbReference>
<dbReference type="PROSITE" id="PS01102">
    <property type="entry name" value="ZF_DKSA_1"/>
    <property type="match status" value="1"/>
</dbReference>
<comment type="caution">
    <text evidence="7">The sequence shown here is derived from an EMBL/GenBank/DDBJ whole genome shotgun (WGS) entry which is preliminary data.</text>
</comment>
<sequence length="119" mass="13788">MISFPSRLTKNIEIFLESKLLKLKRTEKSLKSSDPFADEQRTGNNSVEEDLDEQIGHFETEIKVNFVKKQIVQFRKALTRLKIGKYGACEKCGRMIDTDRLAVRPETTVCLYCEKEREG</sequence>
<evidence type="ECO:0000313" key="7">
    <source>
        <dbReference type="EMBL" id="KKQ50465.1"/>
    </source>
</evidence>
<protein>
    <submittedName>
        <fullName evidence="7">DksA1 protein</fullName>
    </submittedName>
</protein>
<evidence type="ECO:0000256" key="3">
    <source>
        <dbReference type="ARBA" id="ARBA00022833"/>
    </source>
</evidence>
<dbReference type="GO" id="GO:0008270">
    <property type="term" value="F:zinc ion binding"/>
    <property type="evidence" value="ECO:0007669"/>
    <property type="project" value="UniProtKB-KW"/>
</dbReference>
<dbReference type="InterPro" id="IPR000962">
    <property type="entry name" value="Znf_DskA_TraR"/>
</dbReference>
<dbReference type="PANTHER" id="PTHR33823">
    <property type="entry name" value="RNA POLYMERASE-BINDING TRANSCRIPTION FACTOR DKSA-RELATED"/>
    <property type="match status" value="1"/>
</dbReference>
<keyword evidence="3" id="KW-0862">Zinc</keyword>
<proteinExistence type="predicted"/>
<evidence type="ECO:0000256" key="4">
    <source>
        <dbReference type="PROSITE-ProRule" id="PRU00510"/>
    </source>
</evidence>
<evidence type="ECO:0000256" key="2">
    <source>
        <dbReference type="ARBA" id="ARBA00022771"/>
    </source>
</evidence>
<organism evidence="7 8">
    <name type="scientific">Candidatus Shapirobacteria bacterium GW2011_GWE1_38_10</name>
    <dbReference type="NCBI Taxonomy" id="1618488"/>
    <lineage>
        <taxon>Bacteria</taxon>
        <taxon>Candidatus Shapironibacteriota</taxon>
    </lineage>
</organism>
<evidence type="ECO:0000259" key="6">
    <source>
        <dbReference type="Pfam" id="PF01258"/>
    </source>
</evidence>
<dbReference type="PROSITE" id="PS51128">
    <property type="entry name" value="ZF_DKSA_2"/>
    <property type="match status" value="1"/>
</dbReference>